<feature type="compositionally biased region" description="Polar residues" evidence="1">
    <location>
        <begin position="351"/>
        <end position="361"/>
    </location>
</feature>
<accession>A0A7S1F5B6</accession>
<organism evidence="2">
    <name type="scientific">Noctiluca scintillans</name>
    <name type="common">Sea sparkle</name>
    <name type="synonym">Red tide dinoflagellate</name>
    <dbReference type="NCBI Taxonomy" id="2966"/>
    <lineage>
        <taxon>Eukaryota</taxon>
        <taxon>Sar</taxon>
        <taxon>Alveolata</taxon>
        <taxon>Dinophyceae</taxon>
        <taxon>Noctilucales</taxon>
        <taxon>Noctilucaceae</taxon>
        <taxon>Noctiluca</taxon>
    </lineage>
</organism>
<evidence type="ECO:0000256" key="1">
    <source>
        <dbReference type="SAM" id="MobiDB-lite"/>
    </source>
</evidence>
<feature type="region of interest" description="Disordered" evidence="1">
    <location>
        <begin position="324"/>
        <end position="366"/>
    </location>
</feature>
<feature type="region of interest" description="Disordered" evidence="1">
    <location>
        <begin position="205"/>
        <end position="233"/>
    </location>
</feature>
<reference evidence="2" key="1">
    <citation type="submission" date="2021-01" db="EMBL/GenBank/DDBJ databases">
        <authorList>
            <person name="Corre E."/>
            <person name="Pelletier E."/>
            <person name="Niang G."/>
            <person name="Scheremetjew M."/>
            <person name="Finn R."/>
            <person name="Kale V."/>
            <person name="Holt S."/>
            <person name="Cochrane G."/>
            <person name="Meng A."/>
            <person name="Brown T."/>
            <person name="Cohen L."/>
        </authorList>
    </citation>
    <scope>NUCLEOTIDE SEQUENCE</scope>
</reference>
<evidence type="ECO:0000313" key="2">
    <source>
        <dbReference type="EMBL" id="CAD8845388.1"/>
    </source>
</evidence>
<feature type="compositionally biased region" description="Basic and acidic residues" evidence="1">
    <location>
        <begin position="210"/>
        <end position="231"/>
    </location>
</feature>
<gene>
    <name evidence="2" type="ORF">NSCI0253_LOCUS19738</name>
</gene>
<feature type="compositionally biased region" description="Low complexity" evidence="1">
    <location>
        <begin position="333"/>
        <end position="350"/>
    </location>
</feature>
<proteinExistence type="predicted"/>
<dbReference type="EMBL" id="HBFQ01027997">
    <property type="protein sequence ID" value="CAD8845388.1"/>
    <property type="molecule type" value="Transcribed_RNA"/>
</dbReference>
<dbReference type="AlphaFoldDB" id="A0A7S1F5B6"/>
<sequence length="437" mass="46469">MCRNHGQLDDDLETLAYNDDFSSFAVAASEKGKSCQDVPSTEVVTVSCAGTPAMTKFAGRLAGVSGARFGSVEASGACANEQTSNSVCCSQERAVKEFETFTYAAELPSTQAYAPALVREFQGQHGIQLPAHESWEESVFATQLYGDDDLCLTSTSGTLSRSAFGGTDRETSQARDQEAAVQEGALSVSRAHDLNDNAEHVVQPSARAIVTERRSSGAGDHSRKEGREDGSSTHVYVVSPSLVAVEEEPAVVTCGGHSSVETCWGHATHGEGRMSCAPTSSVNASFSKCMQHCALRVQGEVSSERTENHTRGVEHHASLAVGTDSDLSASGVPTQSSAQSAGSSAPATSACQTLEHSSPLSRPSDGEMWARTGKLYRLGTGAWTDRQAGRASLVDEPTTRTVWFRFAMRSGRRSLLNVSRSSCFSHLRAQLQLRSLS</sequence>
<name>A0A7S1F5B6_NOCSC</name>
<protein>
    <submittedName>
        <fullName evidence="2">Uncharacterized protein</fullName>
    </submittedName>
</protein>